<sequence length="130" mass="14032">MKNLVKSAFVALVVCVFAIPASAESLMIAPVNVQDTVVKKDTVVKEEAPMLLAQEKVTYTKIEVAEVPEKVAAAVTAKYEGYTTKEAAKGSDNSYKLIIEKGDSTLTVYFNEAGEFLKEEAPQKEGTALV</sequence>
<dbReference type="Gene3D" id="3.10.450.360">
    <property type="match status" value="1"/>
</dbReference>
<protein>
    <submittedName>
        <fullName evidence="1">Uncharacterized protein</fullName>
    </submittedName>
</protein>
<dbReference type="SUPFAM" id="SSF160574">
    <property type="entry name" value="BT0923-like"/>
    <property type="match status" value="1"/>
</dbReference>
<accession>A0A412TSK4</accession>
<dbReference type="Proteomes" id="UP000284243">
    <property type="component" value="Unassembled WGS sequence"/>
</dbReference>
<dbReference type="RefSeq" id="WP_022161466.1">
    <property type="nucleotide sequence ID" value="NZ_CABJFF010000002.1"/>
</dbReference>
<proteinExistence type="predicted"/>
<gene>
    <name evidence="1" type="ORF">DWW57_07820</name>
</gene>
<organism evidence="1 2">
    <name type="scientific">Odoribacter splanchnicus</name>
    <dbReference type="NCBI Taxonomy" id="28118"/>
    <lineage>
        <taxon>Bacteria</taxon>
        <taxon>Pseudomonadati</taxon>
        <taxon>Bacteroidota</taxon>
        <taxon>Bacteroidia</taxon>
        <taxon>Bacteroidales</taxon>
        <taxon>Odoribacteraceae</taxon>
        <taxon>Odoribacter</taxon>
    </lineage>
</organism>
<dbReference type="EMBL" id="QRYC01000008">
    <property type="protein sequence ID" value="RGU56768.1"/>
    <property type="molecule type" value="Genomic_DNA"/>
</dbReference>
<reference evidence="1 2" key="1">
    <citation type="submission" date="2018-08" db="EMBL/GenBank/DDBJ databases">
        <title>A genome reference for cultivated species of the human gut microbiota.</title>
        <authorList>
            <person name="Zou Y."/>
            <person name="Xue W."/>
            <person name="Luo G."/>
        </authorList>
    </citation>
    <scope>NUCLEOTIDE SEQUENCE [LARGE SCALE GENOMIC DNA]</scope>
    <source>
        <strain evidence="1 2">AF16-14</strain>
    </source>
</reference>
<evidence type="ECO:0000313" key="1">
    <source>
        <dbReference type="EMBL" id="RGU56768.1"/>
    </source>
</evidence>
<comment type="caution">
    <text evidence="1">The sequence shown here is derived from an EMBL/GenBank/DDBJ whole genome shotgun (WGS) entry which is preliminary data.</text>
</comment>
<name>A0A412TSK4_9BACT</name>
<evidence type="ECO:0000313" key="2">
    <source>
        <dbReference type="Proteomes" id="UP000284243"/>
    </source>
</evidence>
<dbReference type="AlphaFoldDB" id="A0A412TSK4"/>